<dbReference type="GO" id="GO:0005886">
    <property type="term" value="C:plasma membrane"/>
    <property type="evidence" value="ECO:0007669"/>
    <property type="project" value="UniProtKB-SubCell"/>
</dbReference>
<feature type="region of interest" description="Disordered" evidence="7">
    <location>
        <begin position="251"/>
        <end position="314"/>
    </location>
</feature>
<keyword evidence="11" id="KW-1185">Reference proteome</keyword>
<dbReference type="EMBL" id="LRVM01000001">
    <property type="protein sequence ID" value="KXL54545.1"/>
    <property type="molecule type" value="Genomic_DNA"/>
</dbReference>
<keyword evidence="3" id="KW-1003">Cell membrane</keyword>
<feature type="domain" description="Flagellar motor switch protein FliN-like C-terminal" evidence="8">
    <location>
        <begin position="343"/>
        <end position="412"/>
    </location>
</feature>
<keyword evidence="4" id="KW-0145">Chemotaxis</keyword>
<keyword evidence="5" id="KW-0283">Flagellar rotation</keyword>
<evidence type="ECO:0000256" key="7">
    <source>
        <dbReference type="SAM" id="MobiDB-lite"/>
    </source>
</evidence>
<protein>
    <submittedName>
        <fullName evidence="10">Flagellar motor switch protein FliN</fullName>
    </submittedName>
</protein>
<keyword evidence="10" id="KW-0966">Cell projection</keyword>
<reference evidence="10 11" key="1">
    <citation type="submission" date="2016-01" db="EMBL/GenBank/DDBJ databases">
        <title>Genome sequence of Clostridium neopropionicum X4, DSM-3847.</title>
        <authorList>
            <person name="Poehlein A."/>
            <person name="Beck M.H."/>
            <person name="Bengelsdorf F.R."/>
            <person name="Daniel R."/>
            <person name="Duerre P."/>
        </authorList>
    </citation>
    <scope>NUCLEOTIDE SEQUENCE [LARGE SCALE GENOMIC DNA]</scope>
    <source>
        <strain evidence="10 11">DSM-3847</strain>
    </source>
</reference>
<evidence type="ECO:0000313" key="10">
    <source>
        <dbReference type="EMBL" id="KXL54545.1"/>
    </source>
</evidence>
<organism evidence="10 11">
    <name type="scientific">Anaerotignum neopropionicum</name>
    <dbReference type="NCBI Taxonomy" id="36847"/>
    <lineage>
        <taxon>Bacteria</taxon>
        <taxon>Bacillati</taxon>
        <taxon>Bacillota</taxon>
        <taxon>Clostridia</taxon>
        <taxon>Lachnospirales</taxon>
        <taxon>Anaerotignaceae</taxon>
        <taxon>Anaerotignum</taxon>
    </lineage>
</organism>
<dbReference type="CDD" id="cd17907">
    <property type="entry name" value="FliY_FliN-Y"/>
    <property type="match status" value="1"/>
</dbReference>
<dbReference type="InterPro" id="IPR001172">
    <property type="entry name" value="FliN_T3SS_HrcQb"/>
</dbReference>
<dbReference type="InterPro" id="IPR012826">
    <property type="entry name" value="FliN"/>
</dbReference>
<dbReference type="GO" id="GO:0006935">
    <property type="term" value="P:chemotaxis"/>
    <property type="evidence" value="ECO:0007669"/>
    <property type="project" value="UniProtKB-KW"/>
</dbReference>
<gene>
    <name evidence="10" type="primary">fliN</name>
    <name evidence="10" type="ORF">CLNEO_06560</name>
</gene>
<sequence length="416" mass="45976">MDENIFNSLEMDAIGEILNISLGASATAVSTMLDRRVDITVPNVMISSKENFEFAYMEPAVAVEITYVSGLSGNNIMLLKRHDVKVIVEILMGTEIPDEEFELNEINMSAICEVMNQMMGASSTALAELLGEPVNISTPNSFEINTVAEFSEKYLLDNEPMVVVRFSLKVGDSLESEFLNVMTVDLARKLLSCFGLTGEDEVAATTEELVPLVETQEMNYQSFFEEEPEEEPASNRMMSQDEIEKLLAQSFQQDTSSNSQPQPVANETKQNTTVTASEQTIPNNTPPARAESIPMQTSAEPSQVQQQNTSAAKSRVINVRPNAELPQNKMGDGPQERAENLELIMDVPLEISVEIGRTKKNVREILEYNKGSLIVLNKLAGEQVDIYVNGQCIAKGDVVVVEDNFGVRVTEVFKKI</sequence>
<evidence type="ECO:0000259" key="8">
    <source>
        <dbReference type="Pfam" id="PF01052"/>
    </source>
</evidence>
<dbReference type="Proteomes" id="UP000070539">
    <property type="component" value="Unassembled WGS sequence"/>
</dbReference>
<evidence type="ECO:0000256" key="3">
    <source>
        <dbReference type="ARBA" id="ARBA00022475"/>
    </source>
</evidence>
<dbReference type="SUPFAM" id="SSF103039">
    <property type="entry name" value="CheC-like"/>
    <property type="match status" value="1"/>
</dbReference>
<dbReference type="OrthoDB" id="9773459at2"/>
<evidence type="ECO:0000256" key="1">
    <source>
        <dbReference type="ARBA" id="ARBA00004413"/>
    </source>
</evidence>
<evidence type="ECO:0000256" key="4">
    <source>
        <dbReference type="ARBA" id="ARBA00022500"/>
    </source>
</evidence>
<feature type="compositionally biased region" description="Polar residues" evidence="7">
    <location>
        <begin position="294"/>
        <end position="312"/>
    </location>
</feature>
<dbReference type="InterPro" id="IPR036429">
    <property type="entry name" value="SpoA-like_sf"/>
</dbReference>
<dbReference type="SUPFAM" id="SSF101801">
    <property type="entry name" value="Surface presentation of antigens (SPOA)"/>
    <property type="match status" value="1"/>
</dbReference>
<dbReference type="GO" id="GO:0009425">
    <property type="term" value="C:bacterial-type flagellum basal body"/>
    <property type="evidence" value="ECO:0007669"/>
    <property type="project" value="InterPro"/>
</dbReference>
<comment type="caution">
    <text evidence="10">The sequence shown here is derived from an EMBL/GenBank/DDBJ whole genome shotgun (WGS) entry which is preliminary data.</text>
</comment>
<dbReference type="Pfam" id="PF01052">
    <property type="entry name" value="FliMN_C"/>
    <property type="match status" value="1"/>
</dbReference>
<evidence type="ECO:0000259" key="9">
    <source>
        <dbReference type="Pfam" id="PF04509"/>
    </source>
</evidence>
<keyword evidence="6" id="KW-0472">Membrane</keyword>
<dbReference type="Pfam" id="PF04509">
    <property type="entry name" value="CheC"/>
    <property type="match status" value="2"/>
</dbReference>
<proteinExistence type="inferred from homology"/>
<evidence type="ECO:0000256" key="5">
    <source>
        <dbReference type="ARBA" id="ARBA00022779"/>
    </source>
</evidence>
<dbReference type="Gene3D" id="2.30.330.10">
    <property type="entry name" value="SpoA-like"/>
    <property type="match status" value="1"/>
</dbReference>
<dbReference type="AlphaFoldDB" id="A0A136WJA5"/>
<comment type="subcellular location">
    <subcellularLocation>
        <location evidence="1">Cell membrane</location>
        <topology evidence="1">Peripheral membrane protein</topology>
        <orientation evidence="1">Cytoplasmic side</orientation>
    </subcellularLocation>
</comment>
<name>A0A136WJA5_9FIRM</name>
<dbReference type="InterPro" id="IPR028976">
    <property type="entry name" value="CheC-like_sf"/>
</dbReference>
<dbReference type="PANTHER" id="PTHR43484:SF1">
    <property type="entry name" value="FLAGELLAR MOTOR SWITCH PROTEIN FLIN"/>
    <property type="match status" value="1"/>
</dbReference>
<evidence type="ECO:0000256" key="6">
    <source>
        <dbReference type="ARBA" id="ARBA00023136"/>
    </source>
</evidence>
<feature type="domain" description="CheC-like protein" evidence="9">
    <location>
        <begin position="10"/>
        <end position="46"/>
    </location>
</feature>
<feature type="domain" description="CheC-like protein" evidence="9">
    <location>
        <begin position="108"/>
        <end position="140"/>
    </location>
</feature>
<dbReference type="PANTHER" id="PTHR43484">
    <property type="match status" value="1"/>
</dbReference>
<keyword evidence="10" id="KW-0969">Cilium</keyword>
<dbReference type="InterPro" id="IPR001543">
    <property type="entry name" value="FliN-like_C"/>
</dbReference>
<dbReference type="PRINTS" id="PR00956">
    <property type="entry name" value="FLGMOTORFLIN"/>
</dbReference>
<accession>A0A136WJA5</accession>
<comment type="similarity">
    <text evidence="2">Belongs to the FliN/MopA/SpaO family.</text>
</comment>
<evidence type="ECO:0000256" key="2">
    <source>
        <dbReference type="ARBA" id="ARBA00009226"/>
    </source>
</evidence>
<dbReference type="NCBIfam" id="TIGR02480">
    <property type="entry name" value="fliN"/>
    <property type="match status" value="1"/>
</dbReference>
<dbReference type="GO" id="GO:0003774">
    <property type="term" value="F:cytoskeletal motor activity"/>
    <property type="evidence" value="ECO:0007669"/>
    <property type="project" value="InterPro"/>
</dbReference>
<dbReference type="PATRIC" id="fig|36847.3.peg.803"/>
<keyword evidence="10" id="KW-0282">Flagellum</keyword>
<dbReference type="STRING" id="36847.CLNEO_06560"/>
<dbReference type="GO" id="GO:0071973">
    <property type="term" value="P:bacterial-type flagellum-dependent cell motility"/>
    <property type="evidence" value="ECO:0007669"/>
    <property type="project" value="InterPro"/>
</dbReference>
<dbReference type="GO" id="GO:0016787">
    <property type="term" value="F:hydrolase activity"/>
    <property type="evidence" value="ECO:0007669"/>
    <property type="project" value="InterPro"/>
</dbReference>
<dbReference type="InterPro" id="IPR007597">
    <property type="entry name" value="CheC"/>
</dbReference>
<evidence type="ECO:0000313" key="11">
    <source>
        <dbReference type="Proteomes" id="UP000070539"/>
    </source>
</evidence>
<dbReference type="Gene3D" id="3.40.1550.10">
    <property type="entry name" value="CheC-like"/>
    <property type="match status" value="1"/>
</dbReference>
<dbReference type="InterPro" id="IPR051469">
    <property type="entry name" value="FliN/MopA/SpaO"/>
</dbReference>
<dbReference type="RefSeq" id="WP_066084434.1">
    <property type="nucleotide sequence ID" value="NZ_LRVM01000001.1"/>
</dbReference>
<feature type="compositionally biased region" description="Polar residues" evidence="7">
    <location>
        <begin position="251"/>
        <end position="283"/>
    </location>
</feature>